<evidence type="ECO:0000313" key="2">
    <source>
        <dbReference type="Proteomes" id="UP001140560"/>
    </source>
</evidence>
<accession>A0A9W9CH90</accession>
<name>A0A9W9CH90_9PLEO</name>
<dbReference type="Proteomes" id="UP001140560">
    <property type="component" value="Unassembled WGS sequence"/>
</dbReference>
<organism evidence="1 2">
    <name type="scientific">Neocucurbitaria cava</name>
    <dbReference type="NCBI Taxonomy" id="798079"/>
    <lineage>
        <taxon>Eukaryota</taxon>
        <taxon>Fungi</taxon>
        <taxon>Dikarya</taxon>
        <taxon>Ascomycota</taxon>
        <taxon>Pezizomycotina</taxon>
        <taxon>Dothideomycetes</taxon>
        <taxon>Pleosporomycetidae</taxon>
        <taxon>Pleosporales</taxon>
        <taxon>Pleosporineae</taxon>
        <taxon>Cucurbitariaceae</taxon>
        <taxon>Neocucurbitaria</taxon>
    </lineage>
</organism>
<comment type="caution">
    <text evidence="1">The sequence shown here is derived from an EMBL/GenBank/DDBJ whole genome shotgun (WGS) entry which is preliminary data.</text>
</comment>
<protein>
    <submittedName>
        <fullName evidence="1">Uncharacterized protein</fullName>
    </submittedName>
</protein>
<gene>
    <name evidence="1" type="ORF">N0V83_010862</name>
</gene>
<reference evidence="1" key="1">
    <citation type="submission" date="2022-10" db="EMBL/GenBank/DDBJ databases">
        <title>Tapping the CABI collections for fungal endophytes: first genome assemblies for Collariella, Neodidymelliopsis, Ascochyta clinopodiicola, Didymella pomorum, Didymosphaeria variabile, Neocosmospora piperis and Neocucurbitaria cava.</title>
        <authorList>
            <person name="Hill R."/>
        </authorList>
    </citation>
    <scope>NUCLEOTIDE SEQUENCE</scope>
    <source>
        <strain evidence="1">IMI 356814</strain>
    </source>
</reference>
<dbReference type="EMBL" id="JAPEUY010000022">
    <property type="protein sequence ID" value="KAJ4361921.1"/>
    <property type="molecule type" value="Genomic_DNA"/>
</dbReference>
<keyword evidence="2" id="KW-1185">Reference proteome</keyword>
<dbReference type="AlphaFoldDB" id="A0A9W9CH90"/>
<evidence type="ECO:0000313" key="1">
    <source>
        <dbReference type="EMBL" id="KAJ4361921.1"/>
    </source>
</evidence>
<sequence>MSQDPHLSATKGERLLTVQGLLRLEPAVGDPTWRPVTIELDSQDRRMDRRHLGRPAVTDDIMRLIATRGSRFSKEAVDAAVATLQEEDLEKRKEQLNLRATITMLLPPGEREENNLGMTYADVYSLFPDSAWSDKVWKCAFDTLPFSLGRTDIVVRNCNAVSCANHDITRAHVLISRLEGNHYFATIRKQFCQTIVAITTSDFEATDVPDIRKNHLSHLQGSFGHASIVRKLQSLNLKPTKK</sequence>
<proteinExistence type="predicted"/>